<gene>
    <name evidence="2" type="ORF">V5799_021512</name>
</gene>
<protein>
    <submittedName>
        <fullName evidence="2">Uncharacterized protein</fullName>
    </submittedName>
</protein>
<keyword evidence="3" id="KW-1185">Reference proteome</keyword>
<evidence type="ECO:0000313" key="3">
    <source>
        <dbReference type="Proteomes" id="UP001321473"/>
    </source>
</evidence>
<feature type="non-terminal residue" evidence="2">
    <location>
        <position position="351"/>
    </location>
</feature>
<evidence type="ECO:0000256" key="1">
    <source>
        <dbReference type="SAM" id="Coils"/>
    </source>
</evidence>
<proteinExistence type="predicted"/>
<dbReference type="Proteomes" id="UP001321473">
    <property type="component" value="Unassembled WGS sequence"/>
</dbReference>
<feature type="coiled-coil region" evidence="1">
    <location>
        <begin position="252"/>
        <end position="286"/>
    </location>
</feature>
<accession>A0AAQ4FQN3</accession>
<feature type="coiled-coil region" evidence="1">
    <location>
        <begin position="158"/>
        <end position="217"/>
    </location>
</feature>
<keyword evidence="1" id="KW-0175">Coiled coil</keyword>
<name>A0AAQ4FQN3_AMBAM</name>
<dbReference type="EMBL" id="JARKHS020000545">
    <property type="protein sequence ID" value="KAK8788712.1"/>
    <property type="molecule type" value="Genomic_DNA"/>
</dbReference>
<reference evidence="2 3" key="1">
    <citation type="journal article" date="2023" name="Arcadia Sci">
        <title>De novo assembly of a long-read Amblyomma americanum tick genome.</title>
        <authorList>
            <person name="Chou S."/>
            <person name="Poskanzer K.E."/>
            <person name="Rollins M."/>
            <person name="Thuy-Boun P.S."/>
        </authorList>
    </citation>
    <scope>NUCLEOTIDE SEQUENCE [LARGE SCALE GENOMIC DNA]</scope>
    <source>
        <strain evidence="2">F_SG_1</strain>
        <tissue evidence="2">Salivary glands</tissue>
    </source>
</reference>
<evidence type="ECO:0000313" key="2">
    <source>
        <dbReference type="EMBL" id="KAK8788712.1"/>
    </source>
</evidence>
<dbReference type="AlphaFoldDB" id="A0AAQ4FQN3"/>
<comment type="caution">
    <text evidence="2">The sequence shown here is derived from an EMBL/GenBank/DDBJ whole genome shotgun (WGS) entry which is preliminary data.</text>
</comment>
<sequence length="351" mass="39669">MKLLLAHSLPASTSSLVRMGLEKATYSMAACLRCLLNCSGGSSCTFSFLITALFSVTISWEVYLSKAVTIETLISLETGSLSRLQRMAVLSTAPGMRSNVATIKMLLNNKSRRLPVREVLHMTPEERLRMVQRFAGWDALLQLEKLTLECAEFGDCDRKRIEEIISECRVKLQEDEQNMKEAKLYKALELDIRTVNLVLLEIDADSLKKTLQQIEVKIAETEPLHALAQQRHVRISSALQVSACGLCIVPLFNLFQEKKHKLKQLKEEAQNRLSRLEDLRGQLCQVEADVVRESLHQNQRQGEISAAEMAQQKLADSLVHSDQAVKDMTLKLNETIEALHALERREDQQKS</sequence>
<organism evidence="2 3">
    <name type="scientific">Amblyomma americanum</name>
    <name type="common">Lone star tick</name>
    <dbReference type="NCBI Taxonomy" id="6943"/>
    <lineage>
        <taxon>Eukaryota</taxon>
        <taxon>Metazoa</taxon>
        <taxon>Ecdysozoa</taxon>
        <taxon>Arthropoda</taxon>
        <taxon>Chelicerata</taxon>
        <taxon>Arachnida</taxon>
        <taxon>Acari</taxon>
        <taxon>Parasitiformes</taxon>
        <taxon>Ixodida</taxon>
        <taxon>Ixodoidea</taxon>
        <taxon>Ixodidae</taxon>
        <taxon>Amblyomminae</taxon>
        <taxon>Amblyomma</taxon>
    </lineage>
</organism>